<keyword evidence="7" id="KW-0539">Nucleus</keyword>
<dbReference type="Pfam" id="PF00447">
    <property type="entry name" value="HSF_DNA-bind"/>
    <property type="match status" value="1"/>
</dbReference>
<evidence type="ECO:0000256" key="9">
    <source>
        <dbReference type="SAM" id="Coils"/>
    </source>
</evidence>
<feature type="compositionally biased region" description="Polar residues" evidence="10">
    <location>
        <begin position="733"/>
        <end position="743"/>
    </location>
</feature>
<dbReference type="Gene3D" id="3.40.50.2300">
    <property type="match status" value="1"/>
</dbReference>
<evidence type="ECO:0000256" key="4">
    <source>
        <dbReference type="ARBA" id="ARBA00023015"/>
    </source>
</evidence>
<dbReference type="SUPFAM" id="SSF52172">
    <property type="entry name" value="CheY-like"/>
    <property type="match status" value="1"/>
</dbReference>
<feature type="region of interest" description="Disordered" evidence="10">
    <location>
        <begin position="175"/>
        <end position="215"/>
    </location>
</feature>
<dbReference type="SUPFAM" id="SSF46785">
    <property type="entry name" value="Winged helix' DNA-binding domain"/>
    <property type="match status" value="1"/>
</dbReference>
<evidence type="ECO:0000256" key="8">
    <source>
        <dbReference type="PROSITE-ProRule" id="PRU00169"/>
    </source>
</evidence>
<keyword evidence="13" id="KW-1185">Reference proteome</keyword>
<evidence type="ECO:0000256" key="10">
    <source>
        <dbReference type="SAM" id="MobiDB-lite"/>
    </source>
</evidence>
<dbReference type="PRINTS" id="PR00056">
    <property type="entry name" value="HSFDOMAIN"/>
</dbReference>
<dbReference type="EMBL" id="JAHFXS010002031">
    <property type="protein sequence ID" value="KAG9974283.1"/>
    <property type="molecule type" value="Genomic_DNA"/>
</dbReference>
<protein>
    <submittedName>
        <fullName evidence="12">Response regulator</fullName>
    </submittedName>
</protein>
<dbReference type="SMART" id="SM00448">
    <property type="entry name" value="REC"/>
    <property type="match status" value="1"/>
</dbReference>
<name>A0A9P8FHU7_AURME</name>
<organism evidence="12 13">
    <name type="scientific">Aureobasidium melanogenum</name>
    <name type="common">Aureobasidium pullulans var. melanogenum</name>
    <dbReference type="NCBI Taxonomy" id="46634"/>
    <lineage>
        <taxon>Eukaryota</taxon>
        <taxon>Fungi</taxon>
        <taxon>Dikarya</taxon>
        <taxon>Ascomycota</taxon>
        <taxon>Pezizomycotina</taxon>
        <taxon>Dothideomycetes</taxon>
        <taxon>Dothideomycetidae</taxon>
        <taxon>Dothideales</taxon>
        <taxon>Saccotheciaceae</taxon>
        <taxon>Aureobasidium</taxon>
    </lineage>
</organism>
<feature type="domain" description="Response regulatory" evidence="11">
    <location>
        <begin position="347"/>
        <end position="461"/>
    </location>
</feature>
<dbReference type="GO" id="GO:0003700">
    <property type="term" value="F:DNA-binding transcription factor activity"/>
    <property type="evidence" value="ECO:0007669"/>
    <property type="project" value="InterPro"/>
</dbReference>
<evidence type="ECO:0000256" key="3">
    <source>
        <dbReference type="ARBA" id="ARBA00023012"/>
    </source>
</evidence>
<keyword evidence="3" id="KW-0902">Two-component regulatory system</keyword>
<dbReference type="CDD" id="cd17546">
    <property type="entry name" value="REC_hyHK_CKI1_RcsC-like"/>
    <property type="match status" value="1"/>
</dbReference>
<dbReference type="Proteomes" id="UP000729357">
    <property type="component" value="Unassembled WGS sequence"/>
</dbReference>
<proteinExistence type="predicted"/>
<dbReference type="FunFam" id="1.10.10.10:FF:000027">
    <property type="entry name" value="Heat shock transcription factor 1"/>
    <property type="match status" value="1"/>
</dbReference>
<comment type="subcellular location">
    <subcellularLocation>
        <location evidence="1">Nucleus</location>
    </subcellularLocation>
</comment>
<dbReference type="Pfam" id="PF00072">
    <property type="entry name" value="Response_reg"/>
    <property type="match status" value="1"/>
</dbReference>
<dbReference type="InterPro" id="IPR000232">
    <property type="entry name" value="HSF_DNA-bd"/>
</dbReference>
<evidence type="ECO:0000256" key="1">
    <source>
        <dbReference type="ARBA" id="ARBA00004123"/>
    </source>
</evidence>
<dbReference type="PROSITE" id="PS50110">
    <property type="entry name" value="RESPONSE_REGULATORY"/>
    <property type="match status" value="1"/>
</dbReference>
<dbReference type="InterPro" id="IPR036388">
    <property type="entry name" value="WH-like_DNA-bd_sf"/>
</dbReference>
<evidence type="ECO:0000256" key="6">
    <source>
        <dbReference type="ARBA" id="ARBA00023163"/>
    </source>
</evidence>
<dbReference type="GO" id="GO:0000160">
    <property type="term" value="P:phosphorelay signal transduction system"/>
    <property type="evidence" value="ECO:0007669"/>
    <property type="project" value="UniProtKB-KW"/>
</dbReference>
<evidence type="ECO:0000256" key="5">
    <source>
        <dbReference type="ARBA" id="ARBA00023125"/>
    </source>
</evidence>
<reference evidence="12" key="1">
    <citation type="journal article" date="2021" name="J Fungi (Basel)">
        <title>Virulence traits and population genomics of the black yeast Aureobasidium melanogenum.</title>
        <authorList>
            <person name="Cernosa A."/>
            <person name="Sun X."/>
            <person name="Gostincar C."/>
            <person name="Fang C."/>
            <person name="Gunde-Cimerman N."/>
            <person name="Song Z."/>
        </authorList>
    </citation>
    <scope>NUCLEOTIDE SEQUENCE</scope>
    <source>
        <strain evidence="12">EXF-9298</strain>
    </source>
</reference>
<evidence type="ECO:0000259" key="11">
    <source>
        <dbReference type="PROSITE" id="PS50110"/>
    </source>
</evidence>
<dbReference type="SMART" id="SM00415">
    <property type="entry name" value="HSF"/>
    <property type="match status" value="1"/>
</dbReference>
<keyword evidence="4" id="KW-0805">Transcription regulation</keyword>
<evidence type="ECO:0000256" key="7">
    <source>
        <dbReference type="ARBA" id="ARBA00023242"/>
    </source>
</evidence>
<dbReference type="SUPFAM" id="SSF90257">
    <property type="entry name" value="Myosin rod fragments"/>
    <property type="match status" value="1"/>
</dbReference>
<evidence type="ECO:0000313" key="12">
    <source>
        <dbReference type="EMBL" id="KAG9974283.1"/>
    </source>
</evidence>
<feature type="region of interest" description="Disordered" evidence="10">
    <location>
        <begin position="535"/>
        <end position="597"/>
    </location>
</feature>
<dbReference type="Gene3D" id="1.10.10.10">
    <property type="entry name" value="Winged helix-like DNA-binding domain superfamily/Winged helix DNA-binding domain"/>
    <property type="match status" value="1"/>
</dbReference>
<feature type="region of interest" description="Disordered" evidence="10">
    <location>
        <begin position="721"/>
        <end position="743"/>
    </location>
</feature>
<dbReference type="GO" id="GO:0043565">
    <property type="term" value="F:sequence-specific DNA binding"/>
    <property type="evidence" value="ECO:0007669"/>
    <property type="project" value="InterPro"/>
</dbReference>
<feature type="compositionally biased region" description="Polar residues" evidence="10">
    <location>
        <begin position="497"/>
        <end position="511"/>
    </location>
</feature>
<dbReference type="InterPro" id="IPR036390">
    <property type="entry name" value="WH_DNA-bd_sf"/>
</dbReference>
<reference evidence="12" key="2">
    <citation type="submission" date="2021-08" db="EMBL/GenBank/DDBJ databases">
        <authorList>
            <person name="Gostincar C."/>
            <person name="Sun X."/>
            <person name="Song Z."/>
            <person name="Gunde-Cimerman N."/>
        </authorList>
    </citation>
    <scope>NUCLEOTIDE SEQUENCE</scope>
    <source>
        <strain evidence="12">EXF-9298</strain>
    </source>
</reference>
<dbReference type="PANTHER" id="PTHR45339">
    <property type="entry name" value="HYBRID SIGNAL TRANSDUCTION HISTIDINE KINASE J"/>
    <property type="match status" value="1"/>
</dbReference>
<dbReference type="FunFam" id="3.40.50.2300:FF:000212">
    <property type="entry name" value="Stress response regulator/HFS transcription factor"/>
    <property type="match status" value="1"/>
</dbReference>
<feature type="modified residue" description="4-aspartylphosphate" evidence="8">
    <location>
        <position position="397"/>
    </location>
</feature>
<feature type="region of interest" description="Disordered" evidence="10">
    <location>
        <begin position="316"/>
        <end position="338"/>
    </location>
</feature>
<gene>
    <name evidence="12" type="ORF">KCU98_g12095</name>
</gene>
<evidence type="ECO:0000313" key="13">
    <source>
        <dbReference type="Proteomes" id="UP000729357"/>
    </source>
</evidence>
<sequence>MLESPQDESVVRWGNEGDSFVVLENEKFTKHILPKHFKHSNFASFVRQLNKYDFHKVRHNNEEGGVSPYGAGAWEFKHPDFKANNKDALDNIRRKAPAPRKPNAMMDEMMPTQQMDLFNTQLVATQQQLQQLQERYNELSMHHSMLLQELIGVQKTVVNHEHVMQYVMNFLQSVDGQRRRESRTTNPFAPPAAGVPNGKQLPPAPIPEDEPASPLQHAAKLLSETNADHILNTRNLEQMNEMSLRMNSALTTPPPDLALRTGARVARGGPHGPHSAASSTSMSYGELDNLVYPVGQTNGIDPMFSEHIHNIPYAMPTKAPEPAPAPPAADGRKKSMQYDPGWARQPQVLLVEDDQTCRRIGGKFLYAFHCAVDSALDGLEAVNKMNAGAKYDLVLMDIIMPNLDGVSACHLIRQFDNTPIIAMTSNIRSDDIAMYFQHGMNDVLPKPFTKEGLLSMLEKHLGHLKKSPSQIDGVTTGAPPPLVQVAAKNALKAEESPATSPATVSNWTSPGTGLGMSPAASDAAGNEYSMGVAGHPSAPYHMQTGMPPPSMPSQVSYGGSPRGMPPGLGPQPGGPHRRQISDISGGPGDIGGDAKRQQMFGAGPMPPHMGPGKFDDLGPAVQVSFNKLKDQIQTLEQRTQALEQQTHALEQQSHTLAEQNLALQERVQAIEEENRTLRAKKFDAEDRDELSLINTTRVSESTSEDLDPELVFEVLGSKHSSRSDSTEYVPSPMHQQISTAPSTIDTGNENYTVWYENGTLTTNAPERLLSTQDWHDLLDTFAELRSFFAEKNVYWHLTNKTKACVRNVVQRSGDPSSMRWTIDSPGKFCCKRCLNTQRVCLKYNEESARLEALPLPEKVRPEGAPFGIKWFVAEQPDASRKAGFKGLWVVN</sequence>
<dbReference type="InterPro" id="IPR001789">
    <property type="entry name" value="Sig_transdc_resp-reg_receiver"/>
</dbReference>
<dbReference type="InterPro" id="IPR011006">
    <property type="entry name" value="CheY-like_superfamily"/>
</dbReference>
<feature type="compositionally biased region" description="Pro residues" evidence="10">
    <location>
        <begin position="563"/>
        <end position="573"/>
    </location>
</feature>
<accession>A0A9P8FHU7</accession>
<keyword evidence="5" id="KW-0238">DNA-binding</keyword>
<dbReference type="AlphaFoldDB" id="A0A9P8FHU7"/>
<feature type="coiled-coil region" evidence="9">
    <location>
        <begin position="115"/>
        <end position="149"/>
    </location>
</feature>
<keyword evidence="6" id="KW-0804">Transcription</keyword>
<dbReference type="PANTHER" id="PTHR45339:SF1">
    <property type="entry name" value="HYBRID SIGNAL TRANSDUCTION HISTIDINE KINASE J"/>
    <property type="match status" value="1"/>
</dbReference>
<dbReference type="GO" id="GO:0005634">
    <property type="term" value="C:nucleus"/>
    <property type="evidence" value="ECO:0007669"/>
    <property type="project" value="UniProtKB-SubCell"/>
</dbReference>
<keyword evidence="2 8" id="KW-0597">Phosphoprotein</keyword>
<feature type="region of interest" description="Disordered" evidence="10">
    <location>
        <begin position="490"/>
        <end position="522"/>
    </location>
</feature>
<feature type="coiled-coil region" evidence="9">
    <location>
        <begin position="625"/>
        <end position="687"/>
    </location>
</feature>
<comment type="caution">
    <text evidence="12">The sequence shown here is derived from an EMBL/GenBank/DDBJ whole genome shotgun (WGS) entry which is preliminary data.</text>
</comment>
<feature type="non-terminal residue" evidence="12">
    <location>
        <position position="1"/>
    </location>
</feature>
<keyword evidence="9" id="KW-0175">Coiled coil</keyword>
<dbReference type="PROSITE" id="PS00434">
    <property type="entry name" value="HSF_DOMAIN"/>
    <property type="match status" value="1"/>
</dbReference>
<evidence type="ECO:0000256" key="2">
    <source>
        <dbReference type="ARBA" id="ARBA00022553"/>
    </source>
</evidence>